<feature type="domain" description="Ketopantoate reductase N-terminal" evidence="12">
    <location>
        <begin position="3"/>
        <end position="147"/>
    </location>
</feature>
<dbReference type="RefSeq" id="WP_317994857.1">
    <property type="nucleotide sequence ID" value="NZ_AP025523.1"/>
</dbReference>
<dbReference type="GO" id="GO:0015940">
    <property type="term" value="P:pantothenate biosynthetic process"/>
    <property type="evidence" value="ECO:0007669"/>
    <property type="project" value="UniProtKB-KW"/>
</dbReference>
<evidence type="ECO:0000256" key="3">
    <source>
        <dbReference type="ARBA" id="ARBA00007870"/>
    </source>
</evidence>
<feature type="domain" description="Ketopantoate reductase C-terminal" evidence="13">
    <location>
        <begin position="175"/>
        <end position="297"/>
    </location>
</feature>
<sequence length="299" mass="30056">MKIGIVGGGAIGLTFAAALARAHDVVVLVRRPELAALLARDGIALVRDDGVEIVRCFAASDPAALGGRDALIVAVKAYATSAALAPLAGILPPHALVASVQNGIDFAADARAALPHARIAAGSTTQGAIGMGPGRVRPAGAGTTVFARDDAAAPSSDALAGACTACGLPATAVDDIRPVLWRKLAINAALNPLGALARRSNGEVASDPDLAPLARRAAEEAAAVAAAEGIVLDDPWAAVEAAARATAANRNSMLQDLDAGRPTEIDAIAGALVRCAHARAIPVPLTETLLHLVRARERA</sequence>
<gene>
    <name evidence="14" type="ORF">WPS_25250</name>
</gene>
<dbReference type="SUPFAM" id="SSF51735">
    <property type="entry name" value="NAD(P)-binding Rossmann-fold domains"/>
    <property type="match status" value="1"/>
</dbReference>
<evidence type="ECO:0000259" key="13">
    <source>
        <dbReference type="Pfam" id="PF08546"/>
    </source>
</evidence>
<dbReference type="Pfam" id="PF08546">
    <property type="entry name" value="ApbA_C"/>
    <property type="match status" value="1"/>
</dbReference>
<dbReference type="NCBIfam" id="TIGR00745">
    <property type="entry name" value="apbA_panE"/>
    <property type="match status" value="1"/>
</dbReference>
<dbReference type="InterPro" id="IPR013328">
    <property type="entry name" value="6PGD_dom2"/>
</dbReference>
<evidence type="ECO:0000313" key="14">
    <source>
        <dbReference type="EMBL" id="BDE07249.1"/>
    </source>
</evidence>
<dbReference type="FunFam" id="1.10.1040.10:FF:000017">
    <property type="entry name" value="2-dehydropantoate 2-reductase"/>
    <property type="match status" value="1"/>
</dbReference>
<dbReference type="Gene3D" id="1.10.1040.10">
    <property type="entry name" value="N-(1-d-carboxylethyl)-l-norvaline Dehydrogenase, domain 2"/>
    <property type="match status" value="1"/>
</dbReference>
<evidence type="ECO:0000256" key="4">
    <source>
        <dbReference type="ARBA" id="ARBA00013014"/>
    </source>
</evidence>
<dbReference type="Pfam" id="PF02558">
    <property type="entry name" value="ApbA"/>
    <property type="match status" value="1"/>
</dbReference>
<dbReference type="InterPro" id="IPR050838">
    <property type="entry name" value="Ketopantoate_reductase"/>
</dbReference>
<proteinExistence type="inferred from homology"/>
<evidence type="ECO:0000256" key="6">
    <source>
        <dbReference type="ARBA" id="ARBA00022655"/>
    </source>
</evidence>
<evidence type="ECO:0000256" key="8">
    <source>
        <dbReference type="ARBA" id="ARBA00023002"/>
    </source>
</evidence>
<dbReference type="Gene3D" id="3.40.50.720">
    <property type="entry name" value="NAD(P)-binding Rossmann-like Domain"/>
    <property type="match status" value="1"/>
</dbReference>
<dbReference type="EMBL" id="AP025523">
    <property type="protein sequence ID" value="BDE07249.1"/>
    <property type="molecule type" value="Genomic_DNA"/>
</dbReference>
<keyword evidence="6 11" id="KW-0566">Pantothenate biosynthesis</keyword>
<dbReference type="InterPro" id="IPR013752">
    <property type="entry name" value="KPA_reductase"/>
</dbReference>
<comment type="function">
    <text evidence="1 11">Catalyzes the NADPH-dependent reduction of ketopantoate into pantoic acid.</text>
</comment>
<dbReference type="SUPFAM" id="SSF48179">
    <property type="entry name" value="6-phosphogluconate dehydrogenase C-terminal domain-like"/>
    <property type="match status" value="1"/>
</dbReference>
<reference evidence="14 15" key="1">
    <citation type="journal article" date="2022" name="ISME Commun">
        <title>Vulcanimicrobium alpinus gen. nov. sp. nov., the first cultivated representative of the candidate phylum 'Eremiobacterota', is a metabolically versatile aerobic anoxygenic phototroph.</title>
        <authorList>
            <person name="Yabe S."/>
            <person name="Muto K."/>
            <person name="Abe K."/>
            <person name="Yokota A."/>
            <person name="Staudigel H."/>
            <person name="Tebo B.M."/>
        </authorList>
    </citation>
    <scope>NUCLEOTIDE SEQUENCE [LARGE SCALE GENOMIC DNA]</scope>
    <source>
        <strain evidence="14 15">WC8-2</strain>
    </source>
</reference>
<dbReference type="GO" id="GO:0050661">
    <property type="term" value="F:NADP binding"/>
    <property type="evidence" value="ECO:0007669"/>
    <property type="project" value="TreeGrafter"/>
</dbReference>
<organism evidence="14 15">
    <name type="scientific">Vulcanimicrobium alpinum</name>
    <dbReference type="NCBI Taxonomy" id="3016050"/>
    <lineage>
        <taxon>Bacteria</taxon>
        <taxon>Bacillati</taxon>
        <taxon>Vulcanimicrobiota</taxon>
        <taxon>Vulcanimicrobiia</taxon>
        <taxon>Vulcanimicrobiales</taxon>
        <taxon>Vulcanimicrobiaceae</taxon>
        <taxon>Vulcanimicrobium</taxon>
    </lineage>
</organism>
<dbReference type="PANTHER" id="PTHR43765">
    <property type="entry name" value="2-DEHYDROPANTOATE 2-REDUCTASE-RELATED"/>
    <property type="match status" value="1"/>
</dbReference>
<keyword evidence="7 11" id="KW-0521">NADP</keyword>
<name>A0AAN1XXM9_UNVUL</name>
<dbReference type="GO" id="GO:0005737">
    <property type="term" value="C:cytoplasm"/>
    <property type="evidence" value="ECO:0007669"/>
    <property type="project" value="TreeGrafter"/>
</dbReference>
<dbReference type="KEGG" id="vab:WPS_25250"/>
<comment type="pathway">
    <text evidence="2 11">Cofactor biosynthesis; (R)-pantothenate biosynthesis; (R)-pantoate from 3-methyl-2-oxobutanoate: step 2/2.</text>
</comment>
<evidence type="ECO:0000256" key="9">
    <source>
        <dbReference type="ARBA" id="ARBA00032024"/>
    </source>
</evidence>
<evidence type="ECO:0000313" key="15">
    <source>
        <dbReference type="Proteomes" id="UP001317532"/>
    </source>
</evidence>
<comment type="similarity">
    <text evidence="3 11">Belongs to the ketopantoate reductase family.</text>
</comment>
<evidence type="ECO:0000256" key="7">
    <source>
        <dbReference type="ARBA" id="ARBA00022857"/>
    </source>
</evidence>
<comment type="catalytic activity">
    <reaction evidence="10 11">
        <text>(R)-pantoate + NADP(+) = 2-dehydropantoate + NADPH + H(+)</text>
        <dbReference type="Rhea" id="RHEA:16233"/>
        <dbReference type="ChEBI" id="CHEBI:11561"/>
        <dbReference type="ChEBI" id="CHEBI:15378"/>
        <dbReference type="ChEBI" id="CHEBI:15980"/>
        <dbReference type="ChEBI" id="CHEBI:57783"/>
        <dbReference type="ChEBI" id="CHEBI:58349"/>
        <dbReference type="EC" id="1.1.1.169"/>
    </reaction>
</comment>
<dbReference type="PANTHER" id="PTHR43765:SF2">
    <property type="entry name" value="2-DEHYDROPANTOATE 2-REDUCTASE"/>
    <property type="match status" value="1"/>
</dbReference>
<keyword evidence="15" id="KW-1185">Reference proteome</keyword>
<accession>A0AAN1XXM9</accession>
<dbReference type="Proteomes" id="UP001317532">
    <property type="component" value="Chromosome"/>
</dbReference>
<dbReference type="InterPro" id="IPR003710">
    <property type="entry name" value="ApbA"/>
</dbReference>
<evidence type="ECO:0000259" key="12">
    <source>
        <dbReference type="Pfam" id="PF02558"/>
    </source>
</evidence>
<evidence type="ECO:0000256" key="11">
    <source>
        <dbReference type="RuleBase" id="RU362068"/>
    </source>
</evidence>
<evidence type="ECO:0000256" key="10">
    <source>
        <dbReference type="ARBA" id="ARBA00048793"/>
    </source>
</evidence>
<protein>
    <recommendedName>
        <fullName evidence="5 11">2-dehydropantoate 2-reductase</fullName>
        <ecNumber evidence="4 11">1.1.1.169</ecNumber>
    </recommendedName>
    <alternativeName>
        <fullName evidence="9 11">Ketopantoate reductase</fullName>
    </alternativeName>
</protein>
<dbReference type="AlphaFoldDB" id="A0AAN1XXM9"/>
<dbReference type="InterPro" id="IPR036291">
    <property type="entry name" value="NAD(P)-bd_dom_sf"/>
</dbReference>
<keyword evidence="8 11" id="KW-0560">Oxidoreductase</keyword>
<dbReference type="InterPro" id="IPR013332">
    <property type="entry name" value="KPR_N"/>
</dbReference>
<dbReference type="InterPro" id="IPR008927">
    <property type="entry name" value="6-PGluconate_DH-like_C_sf"/>
</dbReference>
<evidence type="ECO:0000256" key="5">
    <source>
        <dbReference type="ARBA" id="ARBA00019465"/>
    </source>
</evidence>
<evidence type="ECO:0000256" key="2">
    <source>
        <dbReference type="ARBA" id="ARBA00004994"/>
    </source>
</evidence>
<dbReference type="GO" id="GO:0008677">
    <property type="term" value="F:2-dehydropantoate 2-reductase activity"/>
    <property type="evidence" value="ECO:0007669"/>
    <property type="project" value="UniProtKB-EC"/>
</dbReference>
<dbReference type="EC" id="1.1.1.169" evidence="4 11"/>
<evidence type="ECO:0000256" key="1">
    <source>
        <dbReference type="ARBA" id="ARBA00002919"/>
    </source>
</evidence>